<evidence type="ECO:0000256" key="3">
    <source>
        <dbReference type="ARBA" id="ARBA00022763"/>
    </source>
</evidence>
<keyword evidence="5 8" id="KW-0804">Transcription</keyword>
<sequence>MPQVRIVAKNFMDMVAALPTMRLDKLYESIFICEAVLRSLTPLAKKYVVQMLYVDFPVTSKSMEEGVLPEGLSKHRVAIEQLLHLRVFLETTDRKKETSYKMNPKFQSNMRKYLLHGGVLPRVSMPLGVTVRLPTLEDLESYAQKQWERFLLQLINSAQAERLLNFSSSMIRVFQRGLLSSRENEDPRLTENGFQFLLMDTNAQLWYIIREYITTSEDRGVDPADLISFLLELSFHSLGEAYNMNSLTDVQSKAIKDLADLGVVKLQQGRKESWFIPTKLATNLSVSLSDSSSRKQGFVVVETNFRMYAYSTSKLHSEILRLFSRIEYQLPNLIVGAITKESLYAAFENGITSDQIISFLQQNAHPRVAERLPTVPENVTDQIRLWETDRNRVEMTPSHFYEDFPSKEVFETASDFAREVGGLLWEDSQKMRLIVRGELHQQMRDFLRRSK</sequence>
<comment type="caution">
    <text evidence="10">The sequence shown here is derived from an EMBL/GenBank/DDBJ whole genome shotgun (WGS) entry which is preliminary data.</text>
</comment>
<gene>
    <name evidence="10" type="ORF">KSP39_PZI023104</name>
</gene>
<dbReference type="Gene3D" id="3.30.70.2610">
    <property type="match status" value="1"/>
</dbReference>
<dbReference type="Pfam" id="PF03849">
    <property type="entry name" value="Tfb2"/>
    <property type="match status" value="1"/>
</dbReference>
<keyword evidence="11" id="KW-1185">Reference proteome</keyword>
<keyword evidence="4 8" id="KW-0805">Transcription regulation</keyword>
<comment type="subcellular location">
    <subcellularLocation>
        <location evidence="1 8">Nucleus</location>
    </subcellularLocation>
</comment>
<evidence type="ECO:0000259" key="9">
    <source>
        <dbReference type="Pfam" id="PF18307"/>
    </source>
</evidence>
<reference evidence="10 11" key="1">
    <citation type="journal article" date="2022" name="Nat. Plants">
        <title>Genomes of leafy and leafless Platanthera orchids illuminate the evolution of mycoheterotrophy.</title>
        <authorList>
            <person name="Li M.H."/>
            <person name="Liu K.W."/>
            <person name="Li Z."/>
            <person name="Lu H.C."/>
            <person name="Ye Q.L."/>
            <person name="Zhang D."/>
            <person name="Wang J.Y."/>
            <person name="Li Y.F."/>
            <person name="Zhong Z.M."/>
            <person name="Liu X."/>
            <person name="Yu X."/>
            <person name="Liu D.K."/>
            <person name="Tu X.D."/>
            <person name="Liu B."/>
            <person name="Hao Y."/>
            <person name="Liao X.Y."/>
            <person name="Jiang Y.T."/>
            <person name="Sun W.H."/>
            <person name="Chen J."/>
            <person name="Chen Y.Q."/>
            <person name="Ai Y."/>
            <person name="Zhai J.W."/>
            <person name="Wu S.S."/>
            <person name="Zhou Z."/>
            <person name="Hsiao Y.Y."/>
            <person name="Wu W.L."/>
            <person name="Chen Y.Y."/>
            <person name="Lin Y.F."/>
            <person name="Hsu J.L."/>
            <person name="Li C.Y."/>
            <person name="Wang Z.W."/>
            <person name="Zhao X."/>
            <person name="Zhong W.Y."/>
            <person name="Ma X.K."/>
            <person name="Ma L."/>
            <person name="Huang J."/>
            <person name="Chen G.Z."/>
            <person name="Huang M.Z."/>
            <person name="Huang L."/>
            <person name="Peng D.H."/>
            <person name="Luo Y.B."/>
            <person name="Zou S.Q."/>
            <person name="Chen S.P."/>
            <person name="Lan S."/>
            <person name="Tsai W.C."/>
            <person name="Van de Peer Y."/>
            <person name="Liu Z.J."/>
        </authorList>
    </citation>
    <scope>NUCLEOTIDE SEQUENCE [LARGE SCALE GENOMIC DNA]</scope>
    <source>
        <strain evidence="10">Lor287</strain>
    </source>
</reference>
<evidence type="ECO:0000256" key="8">
    <source>
        <dbReference type="RuleBase" id="RU364024"/>
    </source>
</evidence>
<feature type="domain" description="Transcription factor Tfb2 C-terminal" evidence="9">
    <location>
        <begin position="381"/>
        <end position="448"/>
    </location>
</feature>
<evidence type="ECO:0000256" key="4">
    <source>
        <dbReference type="ARBA" id="ARBA00023015"/>
    </source>
</evidence>
<keyword evidence="3 8" id="KW-0227">DNA damage</keyword>
<evidence type="ECO:0000313" key="11">
    <source>
        <dbReference type="Proteomes" id="UP001418222"/>
    </source>
</evidence>
<organism evidence="10 11">
    <name type="scientific">Platanthera zijinensis</name>
    <dbReference type="NCBI Taxonomy" id="2320716"/>
    <lineage>
        <taxon>Eukaryota</taxon>
        <taxon>Viridiplantae</taxon>
        <taxon>Streptophyta</taxon>
        <taxon>Embryophyta</taxon>
        <taxon>Tracheophyta</taxon>
        <taxon>Spermatophyta</taxon>
        <taxon>Magnoliopsida</taxon>
        <taxon>Liliopsida</taxon>
        <taxon>Asparagales</taxon>
        <taxon>Orchidaceae</taxon>
        <taxon>Orchidoideae</taxon>
        <taxon>Orchideae</taxon>
        <taxon>Orchidinae</taxon>
        <taxon>Platanthera</taxon>
    </lineage>
</organism>
<dbReference type="GO" id="GO:0000439">
    <property type="term" value="C:transcription factor TFIIH core complex"/>
    <property type="evidence" value="ECO:0007669"/>
    <property type="project" value="InterPro"/>
</dbReference>
<dbReference type="Pfam" id="PF18307">
    <property type="entry name" value="Tfb2_C"/>
    <property type="match status" value="1"/>
</dbReference>
<evidence type="ECO:0000256" key="7">
    <source>
        <dbReference type="ARBA" id="ARBA00023242"/>
    </source>
</evidence>
<dbReference type="EMBL" id="JBBWWQ010000020">
    <property type="protein sequence ID" value="KAK8916642.1"/>
    <property type="molecule type" value="Genomic_DNA"/>
</dbReference>
<evidence type="ECO:0000256" key="1">
    <source>
        <dbReference type="ARBA" id="ARBA00004123"/>
    </source>
</evidence>
<dbReference type="GO" id="GO:0003690">
    <property type="term" value="F:double-stranded DNA binding"/>
    <property type="evidence" value="ECO:0007669"/>
    <property type="project" value="TreeGrafter"/>
</dbReference>
<dbReference type="GO" id="GO:0006289">
    <property type="term" value="P:nucleotide-excision repair"/>
    <property type="evidence" value="ECO:0007669"/>
    <property type="project" value="InterPro"/>
</dbReference>
<evidence type="ECO:0000313" key="10">
    <source>
        <dbReference type="EMBL" id="KAK8916642.1"/>
    </source>
</evidence>
<dbReference type="PANTHER" id="PTHR13152:SF0">
    <property type="entry name" value="GENERAL TRANSCRIPTION FACTOR IIH SUBUNIT 4"/>
    <property type="match status" value="1"/>
</dbReference>
<dbReference type="GO" id="GO:0001671">
    <property type="term" value="F:ATPase activator activity"/>
    <property type="evidence" value="ECO:0007669"/>
    <property type="project" value="InterPro"/>
</dbReference>
<evidence type="ECO:0000256" key="5">
    <source>
        <dbReference type="ARBA" id="ARBA00023163"/>
    </source>
</evidence>
<accession>A0AAP0AVS8</accession>
<evidence type="ECO:0000256" key="6">
    <source>
        <dbReference type="ARBA" id="ARBA00023204"/>
    </source>
</evidence>
<protein>
    <recommendedName>
        <fullName evidence="8">RNA polymerase II transcription factor B subunit 2</fullName>
    </recommendedName>
</protein>
<comment type="similarity">
    <text evidence="2 8">Belongs to the TFB2 family.</text>
</comment>
<dbReference type="InterPro" id="IPR004598">
    <property type="entry name" value="TFIIH_p52/Tfb2"/>
</dbReference>
<dbReference type="AlphaFoldDB" id="A0AAP0AVS8"/>
<dbReference type="Proteomes" id="UP001418222">
    <property type="component" value="Unassembled WGS sequence"/>
</dbReference>
<comment type="function">
    <text evidence="8">Component of the general transcription and DNA repair factor IIH (TFIIH) core complex which is involved in general and transcription-coupled nucleotide excision repair (NER) of damaged DNA.</text>
</comment>
<dbReference type="PANTHER" id="PTHR13152">
    <property type="entry name" value="TFIIH, POLYPEPTIDE 4"/>
    <property type="match status" value="1"/>
</dbReference>
<evidence type="ECO:0000256" key="2">
    <source>
        <dbReference type="ARBA" id="ARBA00007132"/>
    </source>
</evidence>
<keyword evidence="6 8" id="KW-0234">DNA repair</keyword>
<dbReference type="InterPro" id="IPR040662">
    <property type="entry name" value="Tfb2_C"/>
</dbReference>
<dbReference type="NCBIfam" id="TIGR00625">
    <property type="entry name" value="tfb2"/>
    <property type="match status" value="1"/>
</dbReference>
<proteinExistence type="inferred from homology"/>
<dbReference type="GO" id="GO:0005675">
    <property type="term" value="C:transcription factor TFIIH holo complex"/>
    <property type="evidence" value="ECO:0007669"/>
    <property type="project" value="TreeGrafter"/>
</dbReference>
<keyword evidence="7 8" id="KW-0539">Nucleus</keyword>
<name>A0AAP0AVS8_9ASPA</name>